<comment type="caution">
    <text evidence="3">The sequence shown here is derived from an EMBL/GenBank/DDBJ whole genome shotgun (WGS) entry which is preliminary data.</text>
</comment>
<dbReference type="Pfam" id="PF09339">
    <property type="entry name" value="HTH_IclR"/>
    <property type="match status" value="1"/>
</dbReference>
<dbReference type="CDD" id="cd23763">
    <property type="entry name" value="ASKHA_ATPase_ROK"/>
    <property type="match status" value="1"/>
</dbReference>
<dbReference type="Gene3D" id="3.30.420.40">
    <property type="match status" value="3"/>
</dbReference>
<feature type="domain" description="HTH iclR-type" evidence="2">
    <location>
        <begin position="255"/>
        <end position="301"/>
    </location>
</feature>
<dbReference type="Proteomes" id="UP000305906">
    <property type="component" value="Unassembled WGS sequence"/>
</dbReference>
<comment type="similarity">
    <text evidence="1">Belongs to the ROK (NagC/XylR) family.</text>
</comment>
<dbReference type="InterPro" id="IPR005471">
    <property type="entry name" value="Tscrpt_reg_IclR_N"/>
</dbReference>
<dbReference type="InterPro" id="IPR036390">
    <property type="entry name" value="WH_DNA-bd_sf"/>
</dbReference>
<dbReference type="GO" id="GO:0006355">
    <property type="term" value="P:regulation of DNA-templated transcription"/>
    <property type="evidence" value="ECO:0007669"/>
    <property type="project" value="InterPro"/>
</dbReference>
<evidence type="ECO:0000259" key="2">
    <source>
        <dbReference type="Pfam" id="PF09339"/>
    </source>
</evidence>
<organism evidence="3 4">
    <name type="scientific">Streptomyces montanus</name>
    <dbReference type="NCBI Taxonomy" id="2580423"/>
    <lineage>
        <taxon>Bacteria</taxon>
        <taxon>Bacillati</taxon>
        <taxon>Actinomycetota</taxon>
        <taxon>Actinomycetes</taxon>
        <taxon>Kitasatosporales</taxon>
        <taxon>Streptomycetaceae</taxon>
        <taxon>Streptomyces</taxon>
    </lineage>
</organism>
<dbReference type="InterPro" id="IPR036388">
    <property type="entry name" value="WH-like_DNA-bd_sf"/>
</dbReference>
<dbReference type="Pfam" id="PF00480">
    <property type="entry name" value="ROK"/>
    <property type="match status" value="2"/>
</dbReference>
<evidence type="ECO:0000313" key="3">
    <source>
        <dbReference type="EMBL" id="TLS47840.1"/>
    </source>
</evidence>
<dbReference type="GO" id="GO:0003677">
    <property type="term" value="F:DNA binding"/>
    <property type="evidence" value="ECO:0007669"/>
    <property type="project" value="InterPro"/>
</dbReference>
<dbReference type="PANTHER" id="PTHR18964">
    <property type="entry name" value="ROK (REPRESSOR, ORF, KINASE) FAMILY"/>
    <property type="match status" value="1"/>
</dbReference>
<dbReference type="InterPro" id="IPR043129">
    <property type="entry name" value="ATPase_NBD"/>
</dbReference>
<dbReference type="PANTHER" id="PTHR18964:SF149">
    <property type="entry name" value="BIFUNCTIONAL UDP-N-ACETYLGLUCOSAMINE 2-EPIMERASE_N-ACETYLMANNOSAMINE KINASE"/>
    <property type="match status" value="1"/>
</dbReference>
<name>A0A5R9G0Y3_9ACTN</name>
<proteinExistence type="inferred from homology"/>
<gene>
    <name evidence="3" type="ORF">FE633_02425</name>
</gene>
<dbReference type="InterPro" id="IPR000600">
    <property type="entry name" value="ROK"/>
</dbReference>
<evidence type="ECO:0000313" key="4">
    <source>
        <dbReference type="Proteomes" id="UP000305906"/>
    </source>
</evidence>
<protein>
    <submittedName>
        <fullName evidence="3">ROK family protein</fullName>
    </submittedName>
</protein>
<dbReference type="SUPFAM" id="SSF53067">
    <property type="entry name" value="Actin-like ATPase domain"/>
    <property type="match status" value="1"/>
</dbReference>
<dbReference type="AlphaFoldDB" id="A0A5R9G0Y3"/>
<sequence>MLGYFSRKAATSPGVIVVSSASASIRVIFLSVGTAVETGPPLLLFSVGEAPGVRFVHAVSTEAPAAPVTARKARLDRADGRAEDGVGLMGSPGAAGRDRECRRCVVRGYTGYRSTGRCGDVVREAAAASGGRVVGSASASSSAVATHEVWSRLPRSGLIKQLRFIITMGLGSVKSRWLDCYGPELLPAAVWDARRRPHRRLILATSRAPGTPGDQLPEPAAATAPETLWPLSGVTETIPPGQGLPVVGVADLRTANAAAILAAVRSADRHQRLSELVQATRLSRPTVEAIVEELADCGLIEVAPSPSARGQRSPGRPARRFRFRPHAGFVIGIDVRPRSVTACLADLDGRTVAVERRTVRADLTGQARARAVTAVARTAVDGAGVDTRRVWAATVGTPGLVDRDNTRIRQADNLKDWAQVDIVGVLRDELGCPVAVENDANLAALGEQWHGVGKDADEMVFVLLGERLGAGVITGGRLLRGHRGAAGEIGFIRFPGHKPPRPGLVPPASEVVRQAAAGDQGAAQVVEAYGQRLAEGITPVLLALDPALVVLGTSLFPSPDLQPAAAHLLDAAQRHAEALLVDPPRWQLSALGDEAVVSGAVRFALSSVEVILRTRPTSLTAGKDR</sequence>
<dbReference type="Gene3D" id="1.10.10.10">
    <property type="entry name" value="Winged helix-like DNA-binding domain superfamily/Winged helix DNA-binding domain"/>
    <property type="match status" value="1"/>
</dbReference>
<evidence type="ECO:0000256" key="1">
    <source>
        <dbReference type="ARBA" id="ARBA00006479"/>
    </source>
</evidence>
<dbReference type="EMBL" id="VBZC01000002">
    <property type="protein sequence ID" value="TLS47840.1"/>
    <property type="molecule type" value="Genomic_DNA"/>
</dbReference>
<dbReference type="SUPFAM" id="SSF46785">
    <property type="entry name" value="Winged helix' DNA-binding domain"/>
    <property type="match status" value="1"/>
</dbReference>
<keyword evidence="4" id="KW-1185">Reference proteome</keyword>
<reference evidence="3 4" key="1">
    <citation type="submission" date="2019-05" db="EMBL/GenBank/DDBJ databases">
        <title>Streptomyces sp. NEAU-C151, a novel actinomycete isolated from soil.</title>
        <authorList>
            <person name="Han L."/>
            <person name="Jiang H."/>
        </authorList>
    </citation>
    <scope>NUCLEOTIDE SEQUENCE [LARGE SCALE GENOMIC DNA]</scope>
    <source>
        <strain evidence="3 4">NEAU-C151</strain>
    </source>
</reference>
<accession>A0A5R9G0Y3</accession>